<keyword evidence="8 12" id="KW-0406">Ion transport</keyword>
<keyword evidence="6" id="KW-0256">Endoplasmic reticulum</keyword>
<keyword evidence="3 12" id="KW-0813">Transport</keyword>
<comment type="similarity">
    <text evidence="12">Belongs to the pannexin family.</text>
</comment>
<dbReference type="InterPro" id="IPR039099">
    <property type="entry name" value="Pannexin"/>
</dbReference>
<accession>A0ABP0GUZ5</accession>
<evidence type="ECO:0000256" key="10">
    <source>
        <dbReference type="ARBA" id="ARBA00023180"/>
    </source>
</evidence>
<evidence type="ECO:0000256" key="9">
    <source>
        <dbReference type="ARBA" id="ARBA00023136"/>
    </source>
</evidence>
<dbReference type="Pfam" id="PF00876">
    <property type="entry name" value="Innexin"/>
    <property type="match status" value="1"/>
</dbReference>
<gene>
    <name evidence="12" type="primary">inx</name>
    <name evidence="13" type="ORF">CVLEPA_LOCUS28112</name>
</gene>
<evidence type="ECO:0000256" key="6">
    <source>
        <dbReference type="ARBA" id="ARBA00022824"/>
    </source>
</evidence>
<evidence type="ECO:0000256" key="7">
    <source>
        <dbReference type="ARBA" id="ARBA00022989"/>
    </source>
</evidence>
<name>A0ABP0GUZ5_CLALP</name>
<evidence type="ECO:0000256" key="4">
    <source>
        <dbReference type="ARBA" id="ARBA00022475"/>
    </source>
</evidence>
<keyword evidence="5 12" id="KW-0812">Transmembrane</keyword>
<evidence type="ECO:0000256" key="3">
    <source>
        <dbReference type="ARBA" id="ARBA00022448"/>
    </source>
</evidence>
<evidence type="ECO:0000256" key="11">
    <source>
        <dbReference type="ARBA" id="ARBA00023303"/>
    </source>
</evidence>
<dbReference type="EMBL" id="CAWYQH010000141">
    <property type="protein sequence ID" value="CAK8694771.1"/>
    <property type="molecule type" value="Genomic_DNA"/>
</dbReference>
<sequence length="456" mass="52445">MANVAESSSNAIGRLEEASQQHEVNIVIDLGMDRLLKWIGVYLILILAALSKISDYIGTNLSCYPTNKSSGVGGEFIAFTTTYCWEANHAEMKNNSACTRAAIPEEFSLLDNPNDIKFFIQWIPYFMLAQGFLFSLPWAYWHFRVGARLLGHLKFMQLLLNDIFIKVQQIPEALYRDKPYDETSRNFDGRRLYRPERAMVNTVARTADGTNNQETPLLPNQTGTALEDLQHEDVVVQVEKTSSKKSKIIKSKKKNESDDTLTRSERLLVGGMKDRHFFSMLCFENFASMHHLPYILSVFKLCPAIQRNDDNDPGVDFYQLNESMLYQWCHRKNFNNVFLVKTYFRKHLFTAFLAFLMLLAMAVFTVGIADDVRSSETFRCPLPYEELCLLCTIKRKRDVFAMFCVDIFLTFLVFGMSIGNWLVVRFSENRATCHYFDQMKETCNVALLAASKAKND</sequence>
<dbReference type="Proteomes" id="UP001642483">
    <property type="component" value="Unassembled WGS sequence"/>
</dbReference>
<feature type="transmembrane region" description="Helical" evidence="12">
    <location>
        <begin position="119"/>
        <end position="141"/>
    </location>
</feature>
<dbReference type="PROSITE" id="PS51013">
    <property type="entry name" value="PANNEXIN"/>
    <property type="match status" value="1"/>
</dbReference>
<evidence type="ECO:0000256" key="8">
    <source>
        <dbReference type="ARBA" id="ARBA00023065"/>
    </source>
</evidence>
<keyword evidence="10" id="KW-0325">Glycoprotein</keyword>
<protein>
    <recommendedName>
        <fullName evidence="12">Innexin</fullName>
    </recommendedName>
</protein>
<comment type="caution">
    <text evidence="13">The sequence shown here is derived from an EMBL/GenBank/DDBJ whole genome shotgun (WGS) entry which is preliminary data.</text>
</comment>
<comment type="function">
    <text evidence="12">Structural component of the gap junctions.</text>
</comment>
<feature type="transmembrane region" description="Helical" evidence="12">
    <location>
        <begin position="348"/>
        <end position="369"/>
    </location>
</feature>
<evidence type="ECO:0000256" key="2">
    <source>
        <dbReference type="ARBA" id="ARBA00004651"/>
    </source>
</evidence>
<keyword evidence="7 12" id="KW-1133">Transmembrane helix</keyword>
<dbReference type="InterPro" id="IPR000990">
    <property type="entry name" value="Innexin"/>
</dbReference>
<feature type="transmembrane region" description="Helical" evidence="12">
    <location>
        <begin position="399"/>
        <end position="423"/>
    </location>
</feature>
<evidence type="ECO:0000256" key="12">
    <source>
        <dbReference type="RuleBase" id="RU010713"/>
    </source>
</evidence>
<proteinExistence type="inferred from homology"/>
<dbReference type="PANTHER" id="PTHR15759">
    <property type="entry name" value="PANNEXIN"/>
    <property type="match status" value="1"/>
</dbReference>
<dbReference type="PANTHER" id="PTHR15759:SF6">
    <property type="entry name" value="INNEXIN"/>
    <property type="match status" value="1"/>
</dbReference>
<evidence type="ECO:0000313" key="13">
    <source>
        <dbReference type="EMBL" id="CAK8694771.1"/>
    </source>
</evidence>
<feature type="transmembrane region" description="Helical" evidence="12">
    <location>
        <begin position="35"/>
        <end position="54"/>
    </location>
</feature>
<reference evidence="13 14" key="1">
    <citation type="submission" date="2024-02" db="EMBL/GenBank/DDBJ databases">
        <authorList>
            <person name="Daric V."/>
            <person name="Darras S."/>
        </authorList>
    </citation>
    <scope>NUCLEOTIDE SEQUENCE [LARGE SCALE GENOMIC DNA]</scope>
</reference>
<evidence type="ECO:0000256" key="5">
    <source>
        <dbReference type="ARBA" id="ARBA00022692"/>
    </source>
</evidence>
<keyword evidence="11 12" id="KW-0407">Ion channel</keyword>
<organism evidence="13 14">
    <name type="scientific">Clavelina lepadiformis</name>
    <name type="common">Light-bulb sea squirt</name>
    <name type="synonym">Ascidia lepadiformis</name>
    <dbReference type="NCBI Taxonomy" id="159417"/>
    <lineage>
        <taxon>Eukaryota</taxon>
        <taxon>Metazoa</taxon>
        <taxon>Chordata</taxon>
        <taxon>Tunicata</taxon>
        <taxon>Ascidiacea</taxon>
        <taxon>Aplousobranchia</taxon>
        <taxon>Clavelinidae</taxon>
        <taxon>Clavelina</taxon>
    </lineage>
</organism>
<evidence type="ECO:0000256" key="1">
    <source>
        <dbReference type="ARBA" id="ARBA00004477"/>
    </source>
</evidence>
<evidence type="ECO:0000313" key="14">
    <source>
        <dbReference type="Proteomes" id="UP001642483"/>
    </source>
</evidence>
<keyword evidence="14" id="KW-1185">Reference proteome</keyword>
<keyword evidence="4" id="KW-1003">Cell membrane</keyword>
<keyword evidence="9 12" id="KW-0472">Membrane</keyword>
<comment type="subcellular location">
    <subcellularLocation>
        <location evidence="2 12">Cell membrane</location>
        <topology evidence="2 12">Multi-pass membrane protein</topology>
    </subcellularLocation>
    <subcellularLocation>
        <location evidence="1">Endoplasmic reticulum membrane</location>
        <topology evidence="1">Multi-pass membrane protein</topology>
    </subcellularLocation>
</comment>